<comment type="caution">
    <text evidence="1">The sequence shown here is derived from an EMBL/GenBank/DDBJ whole genome shotgun (WGS) entry which is preliminary data.</text>
</comment>
<evidence type="ECO:0000313" key="1">
    <source>
        <dbReference type="EMBL" id="GLX68874.1"/>
    </source>
</evidence>
<evidence type="ECO:0000313" key="2">
    <source>
        <dbReference type="Proteomes" id="UP001157114"/>
    </source>
</evidence>
<reference evidence="1 2" key="1">
    <citation type="submission" date="2023-03" db="EMBL/GenBank/DDBJ databases">
        <title>Draft genome sequence of the bacteria which degrade cell wall of Tricholomamatutake.</title>
        <authorList>
            <person name="Konishi Y."/>
            <person name="Fukuta Y."/>
            <person name="Shirasaka N."/>
        </authorList>
    </citation>
    <scope>NUCLEOTIDE SEQUENCE [LARGE SCALE GENOMIC DNA]</scope>
    <source>
        <strain evidence="2">mu1</strain>
    </source>
</reference>
<organism evidence="1 2">
    <name type="scientific">Paenibacillus glycanilyticus</name>
    <dbReference type="NCBI Taxonomy" id="126569"/>
    <lineage>
        <taxon>Bacteria</taxon>
        <taxon>Bacillati</taxon>
        <taxon>Bacillota</taxon>
        <taxon>Bacilli</taxon>
        <taxon>Bacillales</taxon>
        <taxon>Paenibacillaceae</taxon>
        <taxon>Paenibacillus</taxon>
    </lineage>
</organism>
<name>A0ABQ6GD47_9BACL</name>
<proteinExistence type="predicted"/>
<dbReference type="EMBL" id="BSSQ01000013">
    <property type="protein sequence ID" value="GLX68874.1"/>
    <property type="molecule type" value="Genomic_DNA"/>
</dbReference>
<accession>A0ABQ6GD47</accession>
<keyword evidence="2" id="KW-1185">Reference proteome</keyword>
<sequence>MLQNMVSLPYIVHQTHGQLCMEAEAYISSFPTNPIPITARMEADYLEQTRIRITDDFLFINKHDCGLRL</sequence>
<protein>
    <submittedName>
        <fullName evidence="1">Uncharacterized protein</fullName>
    </submittedName>
</protein>
<gene>
    <name evidence="1" type="ORF">MU1_32190</name>
</gene>
<dbReference type="Proteomes" id="UP001157114">
    <property type="component" value="Unassembled WGS sequence"/>
</dbReference>